<name>A0A212TM32_9BACT</name>
<dbReference type="PANTHER" id="PTHR42756:SF1">
    <property type="entry name" value="TRANSCRIPTIONAL REPRESSOR OF EMRAB OPERON"/>
    <property type="match status" value="1"/>
</dbReference>
<reference evidence="6" key="1">
    <citation type="submission" date="2017-06" db="EMBL/GenBank/DDBJ databases">
        <authorList>
            <person name="Varghese N."/>
            <person name="Submissions S."/>
        </authorList>
    </citation>
    <scope>NUCLEOTIDE SEQUENCE [LARGE SCALE GENOMIC DNA]</scope>
    <source>
        <strain evidence="6">DSM 11116</strain>
    </source>
</reference>
<dbReference type="InterPro" id="IPR000835">
    <property type="entry name" value="HTH_MarR-typ"/>
</dbReference>
<accession>A0A212TM32</accession>
<evidence type="ECO:0000256" key="1">
    <source>
        <dbReference type="ARBA" id="ARBA00023015"/>
    </source>
</evidence>
<sequence length="143" mass="15743">MKAKPDSPYCNCLLFSANALARLMTSLAEQEFRGTGLAPSLAFVVMTVNRVPGIQPKQISETMELTPSTVTRLVEKLEHQGYLRREVVGRATHVHATEQGTALQPQLKQAWNSLFKRYNELLGAEAAATLTKQAYAATKALQL</sequence>
<organism evidence="5 6">
    <name type="scientific">Hymenobacter gelipurpurascens</name>
    <dbReference type="NCBI Taxonomy" id="89968"/>
    <lineage>
        <taxon>Bacteria</taxon>
        <taxon>Pseudomonadati</taxon>
        <taxon>Bacteroidota</taxon>
        <taxon>Cytophagia</taxon>
        <taxon>Cytophagales</taxon>
        <taxon>Hymenobacteraceae</taxon>
        <taxon>Hymenobacter</taxon>
    </lineage>
</organism>
<dbReference type="PANTHER" id="PTHR42756">
    <property type="entry name" value="TRANSCRIPTIONAL REGULATOR, MARR"/>
    <property type="match status" value="1"/>
</dbReference>
<dbReference type="Proteomes" id="UP000198131">
    <property type="component" value="Unassembled WGS sequence"/>
</dbReference>
<evidence type="ECO:0000256" key="3">
    <source>
        <dbReference type="ARBA" id="ARBA00023163"/>
    </source>
</evidence>
<dbReference type="PRINTS" id="PR00598">
    <property type="entry name" value="HTHMARR"/>
</dbReference>
<feature type="domain" description="HTH marR-type" evidence="4">
    <location>
        <begin position="10"/>
        <end position="143"/>
    </location>
</feature>
<protein>
    <submittedName>
        <fullName evidence="5">DNA-binding transcriptional regulator, MarR family</fullName>
    </submittedName>
</protein>
<dbReference type="SMART" id="SM00347">
    <property type="entry name" value="HTH_MARR"/>
    <property type="match status" value="1"/>
</dbReference>
<dbReference type="Gene3D" id="1.10.10.10">
    <property type="entry name" value="Winged helix-like DNA-binding domain superfamily/Winged helix DNA-binding domain"/>
    <property type="match status" value="1"/>
</dbReference>
<proteinExistence type="predicted"/>
<keyword evidence="3" id="KW-0804">Transcription</keyword>
<keyword evidence="6" id="KW-1185">Reference proteome</keyword>
<dbReference type="SUPFAM" id="SSF46785">
    <property type="entry name" value="Winged helix' DNA-binding domain"/>
    <property type="match status" value="1"/>
</dbReference>
<gene>
    <name evidence="5" type="ORF">SAMN06265337_1795</name>
</gene>
<dbReference type="GO" id="GO:0003677">
    <property type="term" value="F:DNA binding"/>
    <property type="evidence" value="ECO:0007669"/>
    <property type="project" value="UniProtKB-KW"/>
</dbReference>
<evidence type="ECO:0000259" key="4">
    <source>
        <dbReference type="PROSITE" id="PS50995"/>
    </source>
</evidence>
<dbReference type="Pfam" id="PF12802">
    <property type="entry name" value="MarR_2"/>
    <property type="match status" value="1"/>
</dbReference>
<dbReference type="PROSITE" id="PS50995">
    <property type="entry name" value="HTH_MARR_2"/>
    <property type="match status" value="1"/>
</dbReference>
<dbReference type="GO" id="GO:0003700">
    <property type="term" value="F:DNA-binding transcription factor activity"/>
    <property type="evidence" value="ECO:0007669"/>
    <property type="project" value="InterPro"/>
</dbReference>
<evidence type="ECO:0000313" key="5">
    <source>
        <dbReference type="EMBL" id="SNC66980.1"/>
    </source>
</evidence>
<dbReference type="RefSeq" id="WP_088843027.1">
    <property type="nucleotide sequence ID" value="NZ_FYEW01000001.1"/>
</dbReference>
<dbReference type="EMBL" id="FYEW01000001">
    <property type="protein sequence ID" value="SNC66980.1"/>
    <property type="molecule type" value="Genomic_DNA"/>
</dbReference>
<dbReference type="InterPro" id="IPR036390">
    <property type="entry name" value="WH_DNA-bd_sf"/>
</dbReference>
<evidence type="ECO:0000313" key="6">
    <source>
        <dbReference type="Proteomes" id="UP000198131"/>
    </source>
</evidence>
<keyword evidence="2 5" id="KW-0238">DNA-binding</keyword>
<dbReference type="InterPro" id="IPR036388">
    <property type="entry name" value="WH-like_DNA-bd_sf"/>
</dbReference>
<dbReference type="AlphaFoldDB" id="A0A212TM32"/>
<dbReference type="OrthoDB" id="1551170at2"/>
<evidence type="ECO:0000256" key="2">
    <source>
        <dbReference type="ARBA" id="ARBA00023125"/>
    </source>
</evidence>
<keyword evidence="1" id="KW-0805">Transcription regulation</keyword>